<dbReference type="PANTHER" id="PTHR21220:SF0">
    <property type="entry name" value="DNA-DEPENDENT METALLOPROTEASE SPRTN"/>
    <property type="match status" value="1"/>
</dbReference>
<name>A0A8H7BS84_9FUNG</name>
<proteinExistence type="predicted"/>
<dbReference type="GO" id="GO:0031593">
    <property type="term" value="F:polyubiquitin modification-dependent protein binding"/>
    <property type="evidence" value="ECO:0007669"/>
    <property type="project" value="TreeGrafter"/>
</dbReference>
<dbReference type="AlphaFoldDB" id="A0A8H7BS84"/>
<dbReference type="Proteomes" id="UP000605846">
    <property type="component" value="Unassembled WGS sequence"/>
</dbReference>
<dbReference type="GO" id="GO:0003697">
    <property type="term" value="F:single-stranded DNA binding"/>
    <property type="evidence" value="ECO:0007669"/>
    <property type="project" value="InterPro"/>
</dbReference>
<dbReference type="EMBL" id="JABAYA010000173">
    <property type="protein sequence ID" value="KAF7722860.1"/>
    <property type="molecule type" value="Genomic_DNA"/>
</dbReference>
<dbReference type="GO" id="GO:0004222">
    <property type="term" value="F:metalloendopeptidase activity"/>
    <property type="evidence" value="ECO:0007669"/>
    <property type="project" value="InterPro"/>
</dbReference>
<accession>A0A8H7BS84</accession>
<dbReference type="PANTHER" id="PTHR21220">
    <property type="entry name" value="DNA-DEPENDENT METALLOPROTEASE SPRTN"/>
    <property type="match status" value="1"/>
</dbReference>
<gene>
    <name evidence="1" type="ORF">EC973_002621</name>
</gene>
<reference evidence="1" key="1">
    <citation type="submission" date="2020-01" db="EMBL/GenBank/DDBJ databases">
        <title>Genome Sequencing of Three Apophysomyces-Like Fungal Strains Confirms a Novel Fungal Genus in the Mucoromycota with divergent Burkholderia-like Endosymbiotic Bacteria.</title>
        <authorList>
            <person name="Stajich J.E."/>
            <person name="Macias A.M."/>
            <person name="Carter-House D."/>
            <person name="Lovett B."/>
            <person name="Kasson L.R."/>
            <person name="Berry K."/>
            <person name="Grigoriev I."/>
            <person name="Chang Y."/>
            <person name="Spatafora J."/>
            <person name="Kasson M.T."/>
        </authorList>
    </citation>
    <scope>NUCLEOTIDE SEQUENCE</scope>
    <source>
        <strain evidence="1">NRRL A-21654</strain>
    </source>
</reference>
<dbReference type="InterPro" id="IPR044245">
    <property type="entry name" value="Spartan"/>
</dbReference>
<comment type="caution">
    <text evidence="1">The sequence shown here is derived from an EMBL/GenBank/DDBJ whole genome shotgun (WGS) entry which is preliminary data.</text>
</comment>
<dbReference type="GO" id="GO:0006974">
    <property type="term" value="P:DNA damage response"/>
    <property type="evidence" value="ECO:0007669"/>
    <property type="project" value="InterPro"/>
</dbReference>
<organism evidence="1 2">
    <name type="scientific">Apophysomyces ossiformis</name>
    <dbReference type="NCBI Taxonomy" id="679940"/>
    <lineage>
        <taxon>Eukaryota</taxon>
        <taxon>Fungi</taxon>
        <taxon>Fungi incertae sedis</taxon>
        <taxon>Mucoromycota</taxon>
        <taxon>Mucoromycotina</taxon>
        <taxon>Mucoromycetes</taxon>
        <taxon>Mucorales</taxon>
        <taxon>Mucorineae</taxon>
        <taxon>Mucoraceae</taxon>
        <taxon>Apophysomyces</taxon>
    </lineage>
</organism>
<dbReference type="OrthoDB" id="5236983at2759"/>
<sequence length="94" mass="11051">MTDDEAIARQLQEEENEIYRKQSEMYDQDLAFAQLLQSQELESETSFTHAVATSSSIDDPNPDLHELFLLFNDIYFEGKLAMVEVQWSKRMTLW</sequence>
<dbReference type="GO" id="GO:0005634">
    <property type="term" value="C:nucleus"/>
    <property type="evidence" value="ECO:0007669"/>
    <property type="project" value="TreeGrafter"/>
</dbReference>
<protein>
    <submittedName>
        <fullName evidence="1">Uncharacterized protein</fullName>
    </submittedName>
</protein>
<keyword evidence="2" id="KW-1185">Reference proteome</keyword>
<evidence type="ECO:0000313" key="1">
    <source>
        <dbReference type="EMBL" id="KAF7722860.1"/>
    </source>
</evidence>
<evidence type="ECO:0000313" key="2">
    <source>
        <dbReference type="Proteomes" id="UP000605846"/>
    </source>
</evidence>